<dbReference type="EMBL" id="BIFQ01000002">
    <property type="protein sequence ID" value="GCE07880.1"/>
    <property type="molecule type" value="Genomic_DNA"/>
</dbReference>
<dbReference type="AlphaFoldDB" id="A0A401ZM22"/>
<keyword evidence="3" id="KW-1185">Reference proteome</keyword>
<comment type="caution">
    <text evidence="2">The sequence shown here is derived from an EMBL/GenBank/DDBJ whole genome shotgun (WGS) entry which is preliminary data.</text>
</comment>
<gene>
    <name evidence="2" type="ORF">KDAU_52090</name>
</gene>
<evidence type="ECO:0000313" key="3">
    <source>
        <dbReference type="Proteomes" id="UP000287224"/>
    </source>
</evidence>
<protein>
    <submittedName>
        <fullName evidence="2">Uncharacterized protein</fullName>
    </submittedName>
</protein>
<name>A0A401ZM22_9CHLR</name>
<feature type="transmembrane region" description="Helical" evidence="1">
    <location>
        <begin position="20"/>
        <end position="38"/>
    </location>
</feature>
<sequence>MFFSRFDRWYIHCSTMRYKFRFITLIFIFNFRVIALKYQGYVGELLSRLVRKERNGYARNSREPDTAWHWREAAEDT</sequence>
<evidence type="ECO:0000313" key="2">
    <source>
        <dbReference type="EMBL" id="GCE07880.1"/>
    </source>
</evidence>
<proteinExistence type="predicted"/>
<keyword evidence="1" id="KW-0812">Transmembrane</keyword>
<keyword evidence="1" id="KW-1133">Transmembrane helix</keyword>
<dbReference type="Proteomes" id="UP000287224">
    <property type="component" value="Unassembled WGS sequence"/>
</dbReference>
<reference evidence="3" key="1">
    <citation type="submission" date="2018-12" db="EMBL/GenBank/DDBJ databases">
        <title>Tengunoibacter tsumagoiensis gen. nov., sp. nov., Dictyobacter kobayashii sp. nov., D. alpinus sp. nov., and D. joshuensis sp. nov. and description of Dictyobacteraceae fam. nov. within the order Ktedonobacterales isolated from Tengu-no-mugimeshi.</title>
        <authorList>
            <person name="Wang C.M."/>
            <person name="Zheng Y."/>
            <person name="Sakai Y."/>
            <person name="Toyoda A."/>
            <person name="Minakuchi Y."/>
            <person name="Abe K."/>
            <person name="Yokota A."/>
            <person name="Yabe S."/>
        </authorList>
    </citation>
    <scope>NUCLEOTIDE SEQUENCE [LARGE SCALE GENOMIC DNA]</scope>
    <source>
        <strain evidence="3">S-27</strain>
    </source>
</reference>
<organism evidence="2 3">
    <name type="scientific">Dictyobacter aurantiacus</name>
    <dbReference type="NCBI Taxonomy" id="1936993"/>
    <lineage>
        <taxon>Bacteria</taxon>
        <taxon>Bacillati</taxon>
        <taxon>Chloroflexota</taxon>
        <taxon>Ktedonobacteria</taxon>
        <taxon>Ktedonobacterales</taxon>
        <taxon>Dictyobacteraceae</taxon>
        <taxon>Dictyobacter</taxon>
    </lineage>
</organism>
<keyword evidence="1" id="KW-0472">Membrane</keyword>
<accession>A0A401ZM22</accession>
<evidence type="ECO:0000256" key="1">
    <source>
        <dbReference type="SAM" id="Phobius"/>
    </source>
</evidence>